<dbReference type="OrthoDB" id="9780310at2"/>
<organism evidence="2 3">
    <name type="scientific">Pararobbsia silviterrae</name>
    <dbReference type="NCBI Taxonomy" id="1792498"/>
    <lineage>
        <taxon>Bacteria</taxon>
        <taxon>Pseudomonadati</taxon>
        <taxon>Pseudomonadota</taxon>
        <taxon>Betaproteobacteria</taxon>
        <taxon>Burkholderiales</taxon>
        <taxon>Burkholderiaceae</taxon>
        <taxon>Pararobbsia</taxon>
    </lineage>
</organism>
<dbReference type="InterPro" id="IPR002763">
    <property type="entry name" value="DUF72"/>
</dbReference>
<dbReference type="PANTHER" id="PTHR30348:SF14">
    <property type="entry name" value="BLR8050 PROTEIN"/>
    <property type="match status" value="1"/>
</dbReference>
<feature type="compositionally biased region" description="Low complexity" evidence="1">
    <location>
        <begin position="61"/>
        <end position="70"/>
    </location>
</feature>
<dbReference type="InterPro" id="IPR036520">
    <property type="entry name" value="UPF0759_sf"/>
</dbReference>
<dbReference type="Proteomes" id="UP000270342">
    <property type="component" value="Unassembled WGS sequence"/>
</dbReference>
<dbReference type="PANTHER" id="PTHR30348">
    <property type="entry name" value="UNCHARACTERIZED PROTEIN YECE"/>
    <property type="match status" value="1"/>
</dbReference>
<evidence type="ECO:0000313" key="2">
    <source>
        <dbReference type="EMBL" id="RKP56533.1"/>
    </source>
</evidence>
<dbReference type="AlphaFoldDB" id="A0A494Y4U9"/>
<feature type="region of interest" description="Disordered" evidence="1">
    <location>
        <begin position="1"/>
        <end position="70"/>
    </location>
</feature>
<reference evidence="2 3" key="1">
    <citation type="submission" date="2018-10" db="EMBL/GenBank/DDBJ databases">
        <title>Robbsia sp. DHC34, isolated from soil.</title>
        <authorList>
            <person name="Gao Z.-H."/>
            <person name="Qiu L.-H."/>
        </authorList>
    </citation>
    <scope>NUCLEOTIDE SEQUENCE [LARGE SCALE GENOMIC DNA]</scope>
    <source>
        <strain evidence="2 3">DHC34</strain>
    </source>
</reference>
<name>A0A494Y4U9_9BURK</name>
<keyword evidence="3" id="KW-1185">Reference proteome</keyword>
<comment type="caution">
    <text evidence="2">The sequence shown here is derived from an EMBL/GenBank/DDBJ whole genome shotgun (WGS) entry which is preliminary data.</text>
</comment>
<protein>
    <submittedName>
        <fullName evidence="2">DUF72 domain-containing protein</fullName>
    </submittedName>
</protein>
<dbReference type="EMBL" id="RBZU01000003">
    <property type="protein sequence ID" value="RKP56533.1"/>
    <property type="molecule type" value="Genomic_DNA"/>
</dbReference>
<evidence type="ECO:0000256" key="1">
    <source>
        <dbReference type="SAM" id="MobiDB-lite"/>
    </source>
</evidence>
<feature type="compositionally biased region" description="Polar residues" evidence="1">
    <location>
        <begin position="1"/>
        <end position="10"/>
    </location>
</feature>
<proteinExistence type="predicted"/>
<dbReference type="SUPFAM" id="SSF117396">
    <property type="entry name" value="TM1631-like"/>
    <property type="match status" value="1"/>
</dbReference>
<evidence type="ECO:0000313" key="3">
    <source>
        <dbReference type="Proteomes" id="UP000270342"/>
    </source>
</evidence>
<accession>A0A494Y4U9</accession>
<sequence length="441" mass="46439">MTSMSASTGHDAQFDLFGEADDGSDPLGARDPHAGPTHAPARTRGARVHRPEGTPDAKVPATLSAGSAASTASQASLDGLGLDDTAAPLAAPGTPRQAASRGRALPVMPASVDDSVALLGDALPQGIRLGTSTWSFPGWKGIVYRDEVSSAKLSRDGLHAYGRHPVLGCVGIDRSFYSPLTVAQYARYAAQVPEDFRFVVKAPASVCDATIRGPRGGVVGMNMAFLNADIARDDFVLPCLDGLGHKAGALVFQLSPMTPELLAEPAALIDRLGAFFAALPALDAREGAPVYAIEIRDPVLLTPRFIRMLRETRVRYCIGVHARMPDILRQAAALALLDDDVPGPLIVRWSLHAGFEYETAKAKYAPFDAIVDADPTTRAALAELAARYALAGQSVLITVNNKAEGSAPLSCIDLASTILAILDGEREDTDAQTAEAHPLDH</sequence>
<dbReference type="RefSeq" id="WP_121085614.1">
    <property type="nucleotide sequence ID" value="NZ_RBZU01000003.1"/>
</dbReference>
<gene>
    <name evidence="2" type="ORF">D7S86_09175</name>
</gene>
<dbReference type="Pfam" id="PF01904">
    <property type="entry name" value="DUF72"/>
    <property type="match status" value="1"/>
</dbReference>
<dbReference type="Gene3D" id="3.20.20.410">
    <property type="entry name" value="Protein of unknown function UPF0759"/>
    <property type="match status" value="1"/>
</dbReference>